<evidence type="ECO:0000313" key="2">
    <source>
        <dbReference type="Proteomes" id="UP001528673"/>
    </source>
</evidence>
<dbReference type="Proteomes" id="UP001528673">
    <property type="component" value="Unassembled WGS sequence"/>
</dbReference>
<organism evidence="1 2">
    <name type="scientific">Curvibacter cyanobacteriorum</name>
    <dbReference type="NCBI Taxonomy" id="3026422"/>
    <lineage>
        <taxon>Bacteria</taxon>
        <taxon>Pseudomonadati</taxon>
        <taxon>Pseudomonadota</taxon>
        <taxon>Betaproteobacteria</taxon>
        <taxon>Burkholderiales</taxon>
        <taxon>Comamonadaceae</taxon>
        <taxon>Curvibacter</taxon>
    </lineage>
</organism>
<protein>
    <submittedName>
        <fullName evidence="1">Uncharacterized protein</fullName>
    </submittedName>
</protein>
<gene>
    <name evidence="1" type="ORF">PSQ40_04990</name>
</gene>
<accession>A0ABT5MYR9</accession>
<dbReference type="EMBL" id="JAQSIP010000002">
    <property type="protein sequence ID" value="MDD0837922.1"/>
    <property type="molecule type" value="Genomic_DNA"/>
</dbReference>
<dbReference type="RefSeq" id="WP_273949250.1">
    <property type="nucleotide sequence ID" value="NZ_JAQSIP010000002.1"/>
</dbReference>
<name>A0ABT5MYR9_9BURK</name>
<comment type="caution">
    <text evidence="1">The sequence shown here is derived from an EMBL/GenBank/DDBJ whole genome shotgun (WGS) entry which is preliminary data.</text>
</comment>
<proteinExistence type="predicted"/>
<keyword evidence="2" id="KW-1185">Reference proteome</keyword>
<sequence>MPKPSYISKASCVTWDEKKAIEADGAINYFDVKPQDYTSGNLTGLELVGELATLAAQSSESCHLGIVEIIAAAVHIRSQRDNKEFSNRGAAVGFIVNFEELFVQMCKNFDFVPFFEEVSAAHAEALDLEVKQLKTKSAAFLARLKTGNFGDGRK</sequence>
<evidence type="ECO:0000313" key="1">
    <source>
        <dbReference type="EMBL" id="MDD0837922.1"/>
    </source>
</evidence>
<reference evidence="1 2" key="1">
    <citation type="submission" date="2023-02" db="EMBL/GenBank/DDBJ databases">
        <title>Bacterial whole genomic sequence of Curvibacter sp. HBC61.</title>
        <authorList>
            <person name="Le V."/>
            <person name="Ko S.-R."/>
            <person name="Ahn C.-Y."/>
            <person name="Oh H.-M."/>
        </authorList>
    </citation>
    <scope>NUCLEOTIDE SEQUENCE [LARGE SCALE GENOMIC DNA]</scope>
    <source>
        <strain evidence="1 2">HBC61</strain>
    </source>
</reference>